<evidence type="ECO:0000313" key="3">
    <source>
        <dbReference type="EMBL" id="SDS91381.1"/>
    </source>
</evidence>
<evidence type="ECO:0000313" key="4">
    <source>
        <dbReference type="Proteomes" id="UP000198963"/>
    </source>
</evidence>
<feature type="signal peptide" evidence="1">
    <location>
        <begin position="1"/>
        <end position="22"/>
    </location>
</feature>
<name>A0A1H1W3X3_9FLAO</name>
<protein>
    <submittedName>
        <fullName evidence="3">PEGA domain-containing protein</fullName>
    </submittedName>
</protein>
<dbReference type="AlphaFoldDB" id="A0A1H1W3X3"/>
<evidence type="ECO:0000259" key="2">
    <source>
        <dbReference type="Pfam" id="PF08308"/>
    </source>
</evidence>
<feature type="domain" description="PEGA" evidence="2">
    <location>
        <begin position="29"/>
        <end position="79"/>
    </location>
</feature>
<keyword evidence="1" id="KW-0732">Signal</keyword>
<feature type="chain" id="PRO_5009264015" evidence="1">
    <location>
        <begin position="23"/>
        <end position="155"/>
    </location>
</feature>
<dbReference type="RefSeq" id="WP_172837615.1">
    <property type="nucleotide sequence ID" value="NZ_LT629774.1"/>
</dbReference>
<accession>A0A1H1W3X3</accession>
<dbReference type="EMBL" id="LT629774">
    <property type="protein sequence ID" value="SDS91381.1"/>
    <property type="molecule type" value="Genomic_DNA"/>
</dbReference>
<dbReference type="PROSITE" id="PS51257">
    <property type="entry name" value="PROKAR_LIPOPROTEIN"/>
    <property type="match status" value="1"/>
</dbReference>
<dbReference type="InterPro" id="IPR013229">
    <property type="entry name" value="PEGA"/>
</dbReference>
<evidence type="ECO:0000256" key="1">
    <source>
        <dbReference type="SAM" id="SignalP"/>
    </source>
</evidence>
<sequence length="155" mass="17304">MRTIFKTILLSSVLLLTSCATIISGSRQNVEITSEPTSAKVYINEIEVGNTPVQKNLKRNQEYNLVLKLDGYETYETKLEKKFNAWYIGNIAFGGLIGIIIDPITGAMHKLKLEEINGSPKSGTTYDMENGKLFIKISMDIDSNSEKIGQLKKPE</sequence>
<gene>
    <name evidence="3" type="ORF">SAMN04489797_2739</name>
</gene>
<dbReference type="STRING" id="1249933.SAMN04489797_2739"/>
<organism evidence="3 4">
    <name type="scientific">Winogradskyella sediminis</name>
    <dbReference type="NCBI Taxonomy" id="1382466"/>
    <lineage>
        <taxon>Bacteria</taxon>
        <taxon>Pseudomonadati</taxon>
        <taxon>Bacteroidota</taxon>
        <taxon>Flavobacteriia</taxon>
        <taxon>Flavobacteriales</taxon>
        <taxon>Flavobacteriaceae</taxon>
        <taxon>Winogradskyella</taxon>
    </lineage>
</organism>
<keyword evidence="4" id="KW-1185">Reference proteome</keyword>
<dbReference type="Proteomes" id="UP000198963">
    <property type="component" value="Chromosome I"/>
</dbReference>
<proteinExistence type="predicted"/>
<dbReference type="Pfam" id="PF08308">
    <property type="entry name" value="PEGA"/>
    <property type="match status" value="1"/>
</dbReference>
<reference evidence="3 4" key="1">
    <citation type="submission" date="2016-10" db="EMBL/GenBank/DDBJ databases">
        <authorList>
            <person name="Varghese N."/>
            <person name="Submissions S."/>
        </authorList>
    </citation>
    <scope>NUCLEOTIDE SEQUENCE [LARGE SCALE GENOMIC DNA]</scope>
    <source>
        <strain evidence="3 4">RHA_55</strain>
    </source>
</reference>